<evidence type="ECO:0000313" key="9">
    <source>
        <dbReference type="EMBL" id="SDF43815.1"/>
    </source>
</evidence>
<evidence type="ECO:0000256" key="7">
    <source>
        <dbReference type="HAMAP-Rule" id="MF_00300"/>
    </source>
</evidence>
<comment type="catalytic activity">
    <reaction evidence="7 8">
        <text>5-O-(1-carboxyvinyl)-3-phosphoshikimate = chorismate + phosphate</text>
        <dbReference type="Rhea" id="RHEA:21020"/>
        <dbReference type="ChEBI" id="CHEBI:29748"/>
        <dbReference type="ChEBI" id="CHEBI:43474"/>
        <dbReference type="ChEBI" id="CHEBI:57701"/>
        <dbReference type="EC" id="4.2.3.5"/>
    </reaction>
</comment>
<dbReference type="NCBIfam" id="NF003793">
    <property type="entry name" value="PRK05382.1"/>
    <property type="match status" value="1"/>
</dbReference>
<sequence length="365" mass="37944">MAGNTFGRALRLTTFGESHGPGLGGVLDGCPAGIPLCEADIQKELDRRKPGQGPTATKRKEADAVRLLSGVFEGVTTGTSIAFYIANEDQRSQDYGNLAEVFRPGQADWGYFKKYNGVRDYRGGGRASGRETAARVAGGVIARKILALRGVEVLGACVALGGVAVQDWAALDLEGARNRPYCAATEAMPALWDKVVAAARKAGDTLGGIVRVEARQVPAGLGEPVFDKLEALLGHAIMSVGAVKGFSVGEGFGAAALRGTQNNDPLLPQEPPCPGAARFASNHAGGILGGISSGQDIVLHAAVKPIASIAIRQQTVDKQGQAAEALIGGRHDLAAIPRIVPVLEAMTALTLADALLLQLRMDLTR</sequence>
<dbReference type="GO" id="GO:0009423">
    <property type="term" value="P:chorismate biosynthetic process"/>
    <property type="evidence" value="ECO:0007669"/>
    <property type="project" value="UniProtKB-UniRule"/>
</dbReference>
<dbReference type="InterPro" id="IPR035904">
    <property type="entry name" value="Chorismate_synth_AroC_sf"/>
</dbReference>
<dbReference type="EC" id="4.2.3.5" evidence="3 7"/>
<keyword evidence="7" id="KW-0285">Flavoprotein</keyword>
<comment type="caution">
    <text evidence="7">Lacks conserved residue(s) required for the propagation of feature annotation.</text>
</comment>
<dbReference type="GO" id="GO:0004107">
    <property type="term" value="F:chorismate synthase activity"/>
    <property type="evidence" value="ECO:0007669"/>
    <property type="project" value="UniProtKB-UniRule"/>
</dbReference>
<comment type="subunit">
    <text evidence="7">Homotetramer.</text>
</comment>
<keyword evidence="10" id="KW-1185">Reference proteome</keyword>
<dbReference type="PANTHER" id="PTHR21085:SF0">
    <property type="entry name" value="CHORISMATE SYNTHASE"/>
    <property type="match status" value="1"/>
</dbReference>
<feature type="binding site" evidence="7">
    <location>
        <position position="289"/>
    </location>
    <ligand>
        <name>FMN</name>
        <dbReference type="ChEBI" id="CHEBI:58210"/>
    </ligand>
</feature>
<dbReference type="PANTHER" id="PTHR21085">
    <property type="entry name" value="CHORISMATE SYNTHASE"/>
    <property type="match status" value="1"/>
</dbReference>
<dbReference type="PROSITE" id="PS00787">
    <property type="entry name" value="CHORISMATE_SYNTHASE_1"/>
    <property type="match status" value="1"/>
</dbReference>
<feature type="binding site" evidence="7">
    <location>
        <begin position="126"/>
        <end position="128"/>
    </location>
    <ligand>
        <name>FMN</name>
        <dbReference type="ChEBI" id="CHEBI:58210"/>
    </ligand>
</feature>
<keyword evidence="7" id="KW-0274">FAD</keyword>
<comment type="pathway">
    <text evidence="1 7 8">Metabolic intermediate biosynthesis; chorismate biosynthesis; chorismate from D-erythrose 4-phosphate and phosphoenolpyruvate: step 7/7.</text>
</comment>
<dbReference type="SUPFAM" id="SSF103263">
    <property type="entry name" value="Chorismate synthase, AroC"/>
    <property type="match status" value="1"/>
</dbReference>
<reference evidence="10" key="1">
    <citation type="submission" date="2016-10" db="EMBL/GenBank/DDBJ databases">
        <authorList>
            <person name="Varghese N."/>
            <person name="Submissions S."/>
        </authorList>
    </citation>
    <scope>NUCLEOTIDE SEQUENCE [LARGE SCALE GENOMIC DNA]</scope>
    <source>
        <strain evidence="10">KHC7</strain>
    </source>
</reference>
<evidence type="ECO:0000256" key="5">
    <source>
        <dbReference type="ARBA" id="ARBA00023141"/>
    </source>
</evidence>
<dbReference type="HAMAP" id="MF_00300">
    <property type="entry name" value="Chorismate_synth"/>
    <property type="match status" value="1"/>
</dbReference>
<dbReference type="GO" id="GO:0005829">
    <property type="term" value="C:cytosol"/>
    <property type="evidence" value="ECO:0007669"/>
    <property type="project" value="TreeGrafter"/>
</dbReference>
<organism evidence="9 10">
    <name type="scientific">Desulfovibrio legallii</name>
    <dbReference type="NCBI Taxonomy" id="571438"/>
    <lineage>
        <taxon>Bacteria</taxon>
        <taxon>Pseudomonadati</taxon>
        <taxon>Thermodesulfobacteriota</taxon>
        <taxon>Desulfovibrionia</taxon>
        <taxon>Desulfovibrionales</taxon>
        <taxon>Desulfovibrionaceae</taxon>
        <taxon>Desulfovibrio</taxon>
    </lineage>
</organism>
<evidence type="ECO:0000256" key="2">
    <source>
        <dbReference type="ARBA" id="ARBA00008014"/>
    </source>
</evidence>
<dbReference type="RefSeq" id="WP_092153216.1">
    <property type="nucleotide sequence ID" value="NZ_FNBX01000005.1"/>
</dbReference>
<dbReference type="EMBL" id="FNBX01000005">
    <property type="protein sequence ID" value="SDF43815.1"/>
    <property type="molecule type" value="Genomic_DNA"/>
</dbReference>
<dbReference type="PROSITE" id="PS00788">
    <property type="entry name" value="CHORISMATE_SYNTHASE_2"/>
    <property type="match status" value="1"/>
</dbReference>
<dbReference type="Gene3D" id="3.60.150.10">
    <property type="entry name" value="Chorismate synthase AroC"/>
    <property type="match status" value="1"/>
</dbReference>
<evidence type="ECO:0000256" key="3">
    <source>
        <dbReference type="ARBA" id="ARBA00013036"/>
    </source>
</evidence>
<keyword evidence="6 7" id="KW-0456">Lyase</keyword>
<dbReference type="GO" id="GO:0010181">
    <property type="term" value="F:FMN binding"/>
    <property type="evidence" value="ECO:0007669"/>
    <property type="project" value="TreeGrafter"/>
</dbReference>
<dbReference type="UniPathway" id="UPA00053">
    <property type="reaction ID" value="UER00090"/>
</dbReference>
<comment type="function">
    <text evidence="7">Catalyzes the anti-1,4-elimination of the C-3 phosphate and the C-6 proR hydrogen from 5-enolpyruvylshikimate-3-phosphate (EPSP) to yield chorismate, which is the branch point compound that serves as the starting substrate for the three terminal pathways of aromatic amino acid biosynthesis. This reaction introduces a second double bond into the aromatic ring system.</text>
</comment>
<proteinExistence type="inferred from homology"/>
<dbReference type="Pfam" id="PF01264">
    <property type="entry name" value="Chorismate_synt"/>
    <property type="match status" value="1"/>
</dbReference>
<feature type="binding site" evidence="7">
    <location>
        <begin position="304"/>
        <end position="308"/>
    </location>
    <ligand>
        <name>FMN</name>
        <dbReference type="ChEBI" id="CHEBI:58210"/>
    </ligand>
</feature>
<dbReference type="GO" id="GO:0008652">
    <property type="term" value="P:amino acid biosynthetic process"/>
    <property type="evidence" value="ECO:0007669"/>
    <property type="project" value="UniProtKB-KW"/>
</dbReference>
<dbReference type="NCBIfam" id="TIGR00033">
    <property type="entry name" value="aroC"/>
    <property type="match status" value="1"/>
</dbReference>
<evidence type="ECO:0000256" key="1">
    <source>
        <dbReference type="ARBA" id="ARBA00005044"/>
    </source>
</evidence>
<keyword evidence="5 7" id="KW-0057">Aromatic amino acid biosynthesis</keyword>
<dbReference type="GO" id="GO:0009073">
    <property type="term" value="P:aromatic amino acid family biosynthetic process"/>
    <property type="evidence" value="ECO:0007669"/>
    <property type="project" value="UniProtKB-KW"/>
</dbReference>
<gene>
    <name evidence="7" type="primary">aroC</name>
    <name evidence="9" type="ORF">SAMN05192586_105101</name>
</gene>
<comment type="cofactor">
    <cofactor evidence="7 8">
        <name>FMNH2</name>
        <dbReference type="ChEBI" id="CHEBI:57618"/>
    </cofactor>
    <text evidence="7 8">Reduced FMN (FMNH(2)).</text>
</comment>
<dbReference type="PIRSF" id="PIRSF001456">
    <property type="entry name" value="Chorismate_synth"/>
    <property type="match status" value="1"/>
</dbReference>
<accession>A0A1G7L2Z0</accession>
<dbReference type="OrthoDB" id="9771806at2"/>
<protein>
    <recommendedName>
        <fullName evidence="3 7">Chorismate synthase</fullName>
        <shortName evidence="7">CS</shortName>
        <ecNumber evidence="3 7">4.2.3.5</ecNumber>
    </recommendedName>
    <alternativeName>
        <fullName evidence="7">5-enolpyruvylshikimate-3-phosphate phospholyase</fullName>
    </alternativeName>
</protein>
<evidence type="ECO:0000256" key="8">
    <source>
        <dbReference type="RuleBase" id="RU000605"/>
    </source>
</evidence>
<evidence type="ECO:0000313" key="10">
    <source>
        <dbReference type="Proteomes" id="UP000199355"/>
    </source>
</evidence>
<dbReference type="STRING" id="571438.SAMN05192586_105101"/>
<dbReference type="CDD" id="cd07304">
    <property type="entry name" value="Chorismate_synthase"/>
    <property type="match status" value="1"/>
</dbReference>
<comment type="similarity">
    <text evidence="2 7 8">Belongs to the chorismate synthase family.</text>
</comment>
<evidence type="ECO:0000256" key="6">
    <source>
        <dbReference type="ARBA" id="ARBA00023239"/>
    </source>
</evidence>
<feature type="binding site" evidence="7">
    <location>
        <position position="48"/>
    </location>
    <ligand>
        <name>NADP(+)</name>
        <dbReference type="ChEBI" id="CHEBI:58349"/>
    </ligand>
</feature>
<dbReference type="InterPro" id="IPR020541">
    <property type="entry name" value="Chorismate_synthase_CS"/>
</dbReference>
<name>A0A1G7L2Z0_9BACT</name>
<keyword evidence="7" id="KW-0288">FMN</keyword>
<dbReference type="InterPro" id="IPR000453">
    <property type="entry name" value="Chorismate_synth"/>
</dbReference>
<keyword evidence="4 7" id="KW-0028">Amino-acid biosynthesis</keyword>
<evidence type="ECO:0000256" key="4">
    <source>
        <dbReference type="ARBA" id="ARBA00022605"/>
    </source>
</evidence>
<feature type="binding site" evidence="7">
    <location>
        <position position="330"/>
    </location>
    <ligand>
        <name>FMN</name>
        <dbReference type="ChEBI" id="CHEBI:58210"/>
    </ligand>
</feature>
<dbReference type="AlphaFoldDB" id="A0A1G7L2Z0"/>
<dbReference type="Proteomes" id="UP000199355">
    <property type="component" value="Unassembled WGS sequence"/>
</dbReference>
<keyword evidence="7" id="KW-0521">NADP</keyword>